<dbReference type="PROSITE" id="PS51722">
    <property type="entry name" value="G_TR_2"/>
    <property type="match status" value="1"/>
</dbReference>
<dbReference type="PRINTS" id="PR00315">
    <property type="entry name" value="ELONGATNFCT"/>
</dbReference>
<dbReference type="SUPFAM" id="SSF50447">
    <property type="entry name" value="Translation proteins"/>
    <property type="match status" value="1"/>
</dbReference>
<dbReference type="Gene3D" id="3.40.50.300">
    <property type="entry name" value="P-loop containing nucleotide triphosphate hydrolases"/>
    <property type="match status" value="1"/>
</dbReference>
<dbReference type="Pfam" id="PF03144">
    <property type="entry name" value="GTP_EFTU_D2"/>
    <property type="match status" value="1"/>
</dbReference>
<proteinExistence type="predicted"/>
<feature type="domain" description="Tr-type G" evidence="3">
    <location>
        <begin position="3"/>
        <end position="215"/>
    </location>
</feature>
<dbReference type="SUPFAM" id="SSF50465">
    <property type="entry name" value="EF-Tu/eEF-1alpha/eIF2-gamma C-terminal domain"/>
    <property type="match status" value="1"/>
</dbReference>
<dbReference type="EMBL" id="LHYK01000029">
    <property type="protein sequence ID" value="KXB07850.1"/>
    <property type="molecule type" value="Genomic_DNA"/>
</dbReference>
<accession>A0A133VN45</accession>
<dbReference type="Gene3D" id="2.40.30.10">
    <property type="entry name" value="Translation factors"/>
    <property type="match status" value="2"/>
</dbReference>
<dbReference type="SUPFAM" id="SSF52540">
    <property type="entry name" value="P-loop containing nucleoside triphosphate hydrolases"/>
    <property type="match status" value="1"/>
</dbReference>
<feature type="non-terminal residue" evidence="4">
    <location>
        <position position="389"/>
    </location>
</feature>
<gene>
    <name evidence="4" type="ORF">AKJ58_01635</name>
</gene>
<keyword evidence="2" id="KW-0342">GTP-binding</keyword>
<dbReference type="Pfam" id="PF00009">
    <property type="entry name" value="GTP_EFTU"/>
    <property type="match status" value="1"/>
</dbReference>
<keyword evidence="5" id="KW-1185">Reference proteome</keyword>
<comment type="caution">
    <text evidence="4">The sequence shown here is derived from an EMBL/GenBank/DDBJ whole genome shotgun (WGS) entry which is preliminary data.</text>
</comment>
<keyword evidence="1" id="KW-0547">Nucleotide-binding</keyword>
<dbReference type="InterPro" id="IPR005225">
    <property type="entry name" value="Small_GTP-bd"/>
</dbReference>
<dbReference type="GO" id="GO:0003924">
    <property type="term" value="F:GTPase activity"/>
    <property type="evidence" value="ECO:0007669"/>
    <property type="project" value="InterPro"/>
</dbReference>
<dbReference type="InterPro" id="IPR050100">
    <property type="entry name" value="TRAFAC_GTPase_members"/>
</dbReference>
<dbReference type="InterPro" id="IPR004161">
    <property type="entry name" value="EFTu-like_2"/>
</dbReference>
<organism evidence="4 5">
    <name type="scientific">candidate division MSBL1 archaeon SCGC-AAA385D11</name>
    <dbReference type="NCBI Taxonomy" id="1698286"/>
    <lineage>
        <taxon>Archaea</taxon>
        <taxon>Methanobacteriati</taxon>
        <taxon>Methanobacteriota</taxon>
        <taxon>candidate division MSBL1</taxon>
    </lineage>
</organism>
<dbReference type="InterPro" id="IPR027417">
    <property type="entry name" value="P-loop_NTPase"/>
</dbReference>
<dbReference type="GO" id="GO:0005525">
    <property type="term" value="F:GTP binding"/>
    <property type="evidence" value="ECO:0007669"/>
    <property type="project" value="UniProtKB-KW"/>
</dbReference>
<evidence type="ECO:0000313" key="4">
    <source>
        <dbReference type="EMBL" id="KXB07850.1"/>
    </source>
</evidence>
<evidence type="ECO:0000256" key="2">
    <source>
        <dbReference type="ARBA" id="ARBA00023134"/>
    </source>
</evidence>
<dbReference type="NCBIfam" id="TIGR00231">
    <property type="entry name" value="small_GTP"/>
    <property type="match status" value="1"/>
</dbReference>
<dbReference type="Pfam" id="PF22594">
    <property type="entry name" value="GTP-eEF1A_C"/>
    <property type="match status" value="1"/>
</dbReference>
<dbReference type="AlphaFoldDB" id="A0A133VN45"/>
<dbReference type="Proteomes" id="UP000070256">
    <property type="component" value="Unassembled WGS sequence"/>
</dbReference>
<dbReference type="InterPro" id="IPR009000">
    <property type="entry name" value="Transl_B-barrel_sf"/>
</dbReference>
<evidence type="ECO:0000256" key="1">
    <source>
        <dbReference type="ARBA" id="ARBA00022741"/>
    </source>
</evidence>
<name>A0A133VN45_9EURY</name>
<evidence type="ECO:0000259" key="3">
    <source>
        <dbReference type="PROSITE" id="PS51722"/>
    </source>
</evidence>
<dbReference type="PANTHER" id="PTHR23115">
    <property type="entry name" value="TRANSLATION FACTOR"/>
    <property type="match status" value="1"/>
</dbReference>
<protein>
    <recommendedName>
        <fullName evidence="3">Tr-type G domain-containing protein</fullName>
    </recommendedName>
</protein>
<dbReference type="InterPro" id="IPR000795">
    <property type="entry name" value="T_Tr_GTP-bd_dom"/>
</dbReference>
<sequence>MDDETLRFVIVGHVDHGKSTLIGRLFYDTDSLPGEKYDEIKEACEAMGKDFEFGYVMDHLKEERTQGITIDTAQTFFDTDRRRYNIIDAPGHVEFVKNMITGASQAEAAILIDDVAEGVQEQTRRHAYILSMLGLDQVIVVLNKMDLVNYDQGKFGEVKEKLLDFLDSIDVKPSHVIPISAKEGDFVANRTKELSWYNGPTVLEALDTFEKKRPPIEKPLRLPVQDVYKFDGKRAAVGKVESGILKEGDPIVVLPKGGETTVGSLEEFGKNPKKAIAGKSIGVATADKIFIDRGDVIVSPKKLPTVKDEFEGHIFWLGEEPFEEGERITFKCATQEVMSDIKINEVLDSSTLEIVSENGGKIENRQIANVTIKTSKPVVVENFNDVQGL</sequence>
<dbReference type="InterPro" id="IPR054696">
    <property type="entry name" value="GTP-eEF1A_C"/>
</dbReference>
<dbReference type="InterPro" id="IPR009001">
    <property type="entry name" value="Transl_elong_EF1A/Init_IF2_C"/>
</dbReference>
<reference evidence="4 5" key="1">
    <citation type="journal article" date="2016" name="Sci. Rep.">
        <title>Metabolic traits of an uncultured archaeal lineage -MSBL1- from brine pools of the Red Sea.</title>
        <authorList>
            <person name="Mwirichia R."/>
            <person name="Alam I."/>
            <person name="Rashid M."/>
            <person name="Vinu M."/>
            <person name="Ba-Alawi W."/>
            <person name="Anthony Kamau A."/>
            <person name="Kamanda Ngugi D."/>
            <person name="Goker M."/>
            <person name="Klenk H.P."/>
            <person name="Bajic V."/>
            <person name="Stingl U."/>
        </authorList>
    </citation>
    <scope>NUCLEOTIDE SEQUENCE [LARGE SCALE GENOMIC DNA]</scope>
    <source>
        <strain evidence="4">SCGC-AAA385D11</strain>
    </source>
</reference>
<evidence type="ECO:0000313" key="5">
    <source>
        <dbReference type="Proteomes" id="UP000070256"/>
    </source>
</evidence>